<feature type="transmembrane region" description="Helical" evidence="7">
    <location>
        <begin position="338"/>
        <end position="360"/>
    </location>
</feature>
<feature type="transmembrane region" description="Helical" evidence="7">
    <location>
        <begin position="218"/>
        <end position="239"/>
    </location>
</feature>
<keyword evidence="6 7" id="KW-0472">Membrane</keyword>
<keyword evidence="2" id="KW-0813">Transport</keyword>
<evidence type="ECO:0000313" key="9">
    <source>
        <dbReference type="EMBL" id="RIH93773.1"/>
    </source>
</evidence>
<proteinExistence type="predicted"/>
<evidence type="ECO:0000256" key="4">
    <source>
        <dbReference type="ARBA" id="ARBA00022692"/>
    </source>
</evidence>
<feature type="transmembrane region" description="Helical" evidence="7">
    <location>
        <begin position="44"/>
        <end position="64"/>
    </location>
</feature>
<dbReference type="PANTHER" id="PTHR23513:SF6">
    <property type="entry name" value="MAJOR FACILITATOR SUPERFAMILY ASSOCIATED DOMAIN-CONTAINING PROTEIN"/>
    <property type="match status" value="1"/>
</dbReference>
<gene>
    <name evidence="9" type="primary">bacE_1</name>
    <name evidence="9" type="ORF">Mgrana_00356</name>
</gene>
<dbReference type="InterPro" id="IPR036259">
    <property type="entry name" value="MFS_trans_sf"/>
</dbReference>
<reference evidence="9 10" key="1">
    <citation type="submission" date="2018-08" db="EMBL/GenBank/DDBJ databases">
        <title>Meiothermus granaticius genome AF-68 sequencing project.</title>
        <authorList>
            <person name="Da Costa M.S."/>
            <person name="Albuquerque L."/>
            <person name="Raposo P."/>
            <person name="Froufe H.J.C."/>
            <person name="Barroso C.S."/>
            <person name="Egas C."/>
        </authorList>
    </citation>
    <scope>NUCLEOTIDE SEQUENCE [LARGE SCALE GENOMIC DNA]</scope>
    <source>
        <strain evidence="9 10">AF-68</strain>
    </source>
</reference>
<feature type="transmembrane region" description="Helical" evidence="7">
    <location>
        <begin position="148"/>
        <end position="169"/>
    </location>
</feature>
<evidence type="ECO:0000256" key="2">
    <source>
        <dbReference type="ARBA" id="ARBA00022448"/>
    </source>
</evidence>
<dbReference type="Gene3D" id="1.20.1250.20">
    <property type="entry name" value="MFS general substrate transporter like domains"/>
    <property type="match status" value="1"/>
</dbReference>
<dbReference type="PROSITE" id="PS50850">
    <property type="entry name" value="MFS"/>
    <property type="match status" value="1"/>
</dbReference>
<evidence type="ECO:0000256" key="1">
    <source>
        <dbReference type="ARBA" id="ARBA00004651"/>
    </source>
</evidence>
<evidence type="ECO:0000256" key="6">
    <source>
        <dbReference type="ARBA" id="ARBA00023136"/>
    </source>
</evidence>
<organism evidence="9 10">
    <name type="scientific">Meiothermus granaticius NBRC 107808</name>
    <dbReference type="NCBI Taxonomy" id="1227551"/>
    <lineage>
        <taxon>Bacteria</taxon>
        <taxon>Thermotogati</taxon>
        <taxon>Deinococcota</taxon>
        <taxon>Deinococci</taxon>
        <taxon>Thermales</taxon>
        <taxon>Thermaceae</taxon>
        <taxon>Meiothermus</taxon>
    </lineage>
</organism>
<feature type="transmembrane region" description="Helical" evidence="7">
    <location>
        <begin position="85"/>
        <end position="108"/>
    </location>
</feature>
<accession>A0A399FC53</accession>
<dbReference type="EMBL" id="QWLB01000003">
    <property type="protein sequence ID" value="RIH93773.1"/>
    <property type="molecule type" value="Genomic_DNA"/>
</dbReference>
<keyword evidence="5 7" id="KW-1133">Transmembrane helix</keyword>
<dbReference type="InterPro" id="IPR020846">
    <property type="entry name" value="MFS_dom"/>
</dbReference>
<dbReference type="Proteomes" id="UP000266178">
    <property type="component" value="Unassembled WGS sequence"/>
</dbReference>
<keyword evidence="3" id="KW-1003">Cell membrane</keyword>
<dbReference type="Pfam" id="PF05977">
    <property type="entry name" value="MFS_3"/>
    <property type="match status" value="1"/>
</dbReference>
<feature type="transmembrane region" description="Helical" evidence="7">
    <location>
        <begin position="245"/>
        <end position="268"/>
    </location>
</feature>
<dbReference type="SUPFAM" id="SSF103473">
    <property type="entry name" value="MFS general substrate transporter"/>
    <property type="match status" value="1"/>
</dbReference>
<sequence length="396" mass="41620">MWTSLRHPGFRRLFLAQLVSQAGTQVHRIALLTLMYLLTREAAWVSLTLVAQFVARIVAGPLLATWADTQDRRRVMILADLGRAVLVPLIPLLGGKFLLVILGLVFLVETLTTLFDPAANASIPDLVPAERLDEANGLMAFTQRFAEVAFLGVAGVLVATVGAAIAFYFDAITYVISALLLLGLPRLAPEATGSAGYWLRAREGVRFLWSNPAIRTTVGLLFTAACFGSVEGVLMVIFANKVLGVGAAGFGVIESAMALGVMLTTLGFGGLSGRVPRERLFLLGLAAFGILEASIGALPVFAWTLIAFFFSGVANTLFIIPARSILQSNTPSEIRGRVFAAFQAVMAAAQIIGAALAGLAEPHLGAPLVFLLAGLLVSASVVGVALRGGIPAAKPA</sequence>
<feature type="transmembrane region" description="Helical" evidence="7">
    <location>
        <begin position="366"/>
        <end position="386"/>
    </location>
</feature>
<dbReference type="GO" id="GO:0022857">
    <property type="term" value="F:transmembrane transporter activity"/>
    <property type="evidence" value="ECO:0007669"/>
    <property type="project" value="InterPro"/>
</dbReference>
<feature type="transmembrane region" description="Helical" evidence="7">
    <location>
        <begin position="306"/>
        <end position="326"/>
    </location>
</feature>
<evidence type="ECO:0000256" key="7">
    <source>
        <dbReference type="SAM" id="Phobius"/>
    </source>
</evidence>
<keyword evidence="10" id="KW-1185">Reference proteome</keyword>
<dbReference type="GO" id="GO:0005886">
    <property type="term" value="C:plasma membrane"/>
    <property type="evidence" value="ECO:0007669"/>
    <property type="project" value="UniProtKB-SubCell"/>
</dbReference>
<feature type="transmembrane region" description="Helical" evidence="7">
    <location>
        <begin position="280"/>
        <end position="300"/>
    </location>
</feature>
<keyword evidence="4 7" id="KW-0812">Transmembrane</keyword>
<dbReference type="PANTHER" id="PTHR23513">
    <property type="entry name" value="INTEGRAL MEMBRANE EFFLUX PROTEIN-RELATED"/>
    <property type="match status" value="1"/>
</dbReference>
<dbReference type="InterPro" id="IPR010290">
    <property type="entry name" value="TM_effector"/>
</dbReference>
<evidence type="ECO:0000256" key="3">
    <source>
        <dbReference type="ARBA" id="ARBA00022475"/>
    </source>
</evidence>
<evidence type="ECO:0000256" key="5">
    <source>
        <dbReference type="ARBA" id="ARBA00022989"/>
    </source>
</evidence>
<dbReference type="CDD" id="cd06173">
    <property type="entry name" value="MFS_MefA_like"/>
    <property type="match status" value="1"/>
</dbReference>
<comment type="caution">
    <text evidence="9">The sequence shown here is derived from an EMBL/GenBank/DDBJ whole genome shotgun (WGS) entry which is preliminary data.</text>
</comment>
<evidence type="ECO:0000313" key="10">
    <source>
        <dbReference type="Proteomes" id="UP000266178"/>
    </source>
</evidence>
<dbReference type="OrthoDB" id="7055052at2"/>
<name>A0A399FC53_9DEIN</name>
<protein>
    <submittedName>
        <fullName evidence="9">Putative bacilysin exporter BacE</fullName>
    </submittedName>
</protein>
<evidence type="ECO:0000259" key="8">
    <source>
        <dbReference type="PROSITE" id="PS50850"/>
    </source>
</evidence>
<comment type="subcellular location">
    <subcellularLocation>
        <location evidence="1">Cell membrane</location>
        <topology evidence="1">Multi-pass membrane protein</topology>
    </subcellularLocation>
</comment>
<dbReference type="AlphaFoldDB" id="A0A399FC53"/>
<feature type="domain" description="Major facilitator superfamily (MFS) profile" evidence="8">
    <location>
        <begin position="212"/>
        <end position="396"/>
    </location>
</feature>